<evidence type="ECO:0000313" key="4">
    <source>
        <dbReference type="Proteomes" id="UP001301731"/>
    </source>
</evidence>
<feature type="transmembrane region" description="Helical" evidence="2">
    <location>
        <begin position="68"/>
        <end position="93"/>
    </location>
</feature>
<accession>A0ABZ0LL62</accession>
<name>A0ABZ0LL62_9ACTN</name>
<keyword evidence="4" id="KW-1185">Reference proteome</keyword>
<keyword evidence="2" id="KW-1133">Transmembrane helix</keyword>
<evidence type="ECO:0008006" key="5">
    <source>
        <dbReference type="Google" id="ProtNLM"/>
    </source>
</evidence>
<evidence type="ECO:0000256" key="2">
    <source>
        <dbReference type="SAM" id="Phobius"/>
    </source>
</evidence>
<organism evidence="3 4">
    <name type="scientific">Streptomyces solicathayae</name>
    <dbReference type="NCBI Taxonomy" id="3081768"/>
    <lineage>
        <taxon>Bacteria</taxon>
        <taxon>Bacillati</taxon>
        <taxon>Actinomycetota</taxon>
        <taxon>Actinomycetes</taxon>
        <taxon>Kitasatosporales</taxon>
        <taxon>Streptomycetaceae</taxon>
        <taxon>Streptomyces</taxon>
    </lineage>
</organism>
<dbReference type="Proteomes" id="UP001301731">
    <property type="component" value="Chromosome"/>
</dbReference>
<feature type="transmembrane region" description="Helical" evidence="2">
    <location>
        <begin position="231"/>
        <end position="252"/>
    </location>
</feature>
<evidence type="ECO:0000256" key="1">
    <source>
        <dbReference type="SAM" id="MobiDB-lite"/>
    </source>
</evidence>
<evidence type="ECO:0000313" key="3">
    <source>
        <dbReference type="EMBL" id="WOX20169.1"/>
    </source>
</evidence>
<keyword evidence="2" id="KW-0472">Membrane</keyword>
<reference evidence="3 4" key="1">
    <citation type="submission" date="2023-10" db="EMBL/GenBank/DDBJ databases">
        <title>The genome sequence of Streptomyces sp. HUAS YS2.</title>
        <authorList>
            <person name="Mo P."/>
        </authorList>
    </citation>
    <scope>NUCLEOTIDE SEQUENCE [LARGE SCALE GENOMIC DNA]</scope>
    <source>
        <strain evidence="3 4">HUAS YS2</strain>
    </source>
</reference>
<dbReference type="RefSeq" id="WP_318100454.1">
    <property type="nucleotide sequence ID" value="NZ_CP137573.1"/>
</dbReference>
<feature type="region of interest" description="Disordered" evidence="1">
    <location>
        <begin position="281"/>
        <end position="306"/>
    </location>
</feature>
<dbReference type="EMBL" id="CP137573">
    <property type="protein sequence ID" value="WOX20169.1"/>
    <property type="molecule type" value="Genomic_DNA"/>
</dbReference>
<protein>
    <recommendedName>
        <fullName evidence="5">Vegetative cell wall protein gp1</fullName>
    </recommendedName>
</protein>
<keyword evidence="2" id="KW-0812">Transmembrane</keyword>
<proteinExistence type="predicted"/>
<sequence>MTSAFLAGIGTKLADRWLNALLLPGLLWTALLVTGLHLGQDHPFAVDRLGDWLDQLAARPAAHAPGTVALAASAVLLVSTGVGLLAGTLGGLVEQLWALPGDLPPASWIRAWRQRRWDTAGEQLKTAIRHAARATDAARTRAAQVRARQRRRSRLGPVRPGHTTRIGDRFALATLHAAQNNGLDDLPLAWPRLWTVLSAELRTDLAAARDTYAATARLAAWGLLYFPLAAAWWPAALIGAAVLTTAAVRAFAAADVLADLIETACDLHLNDLADRLGIPTTTPAPDTGHAISGRLRTTAPSTSDTG</sequence>
<gene>
    <name evidence="3" type="ORF">R2D22_01685</name>
</gene>
<feature type="transmembrane region" description="Helical" evidence="2">
    <location>
        <begin position="20"/>
        <end position="39"/>
    </location>
</feature>